<evidence type="ECO:0000256" key="7">
    <source>
        <dbReference type="ARBA" id="ARBA00023163"/>
    </source>
</evidence>
<dbReference type="InterPro" id="IPR009244">
    <property type="entry name" value="Mediatior_Med7"/>
</dbReference>
<evidence type="ECO:0000256" key="8">
    <source>
        <dbReference type="ARBA" id="ARBA00023242"/>
    </source>
</evidence>
<comment type="subcellular location">
    <subcellularLocation>
        <location evidence="1 10">Nucleus</location>
    </subcellularLocation>
</comment>
<gene>
    <name evidence="12" type="ORF">PVAG01_05802</name>
</gene>
<feature type="region of interest" description="Disordered" evidence="11">
    <location>
        <begin position="1"/>
        <end position="23"/>
    </location>
</feature>
<dbReference type="SUPFAM" id="SSF140718">
    <property type="entry name" value="Mediator hinge subcomplex-like"/>
    <property type="match status" value="1"/>
</dbReference>
<keyword evidence="6 10" id="KW-0010">Activator</keyword>
<evidence type="ECO:0000256" key="6">
    <source>
        <dbReference type="ARBA" id="ARBA00023159"/>
    </source>
</evidence>
<sequence length="246" mass="27808">MAEQQQPNALGTTFPAPPPFWQNFTPENLDRIAELRATHPDAEGKKTKEKKEGAYTPPVRLLDLPAELRFLQPPEPPADGTWTCFGGRYYLNEPIPTLAESGVDQLYSPPSTPTGKHADRAFILKKLAKSLLLNFLELVGIMSINPEQFPEKIQDLRTIFINFHHLLNEYRPHQARESLILMMQDQLDKSRAETEGIMKMKEKVEGILEGLGQAKLAKKEDATMNGTGDEQAIERDIWAELDQEFA</sequence>
<comment type="subunit">
    <text evidence="3 10">Component of the Mediator complex.</text>
</comment>
<feature type="compositionally biased region" description="Polar residues" evidence="11">
    <location>
        <begin position="1"/>
        <end position="11"/>
    </location>
</feature>
<comment type="similarity">
    <text evidence="2 10">Belongs to the Mediator complex subunit 7 family.</text>
</comment>
<evidence type="ECO:0000256" key="9">
    <source>
        <dbReference type="ARBA" id="ARBA00025687"/>
    </source>
</evidence>
<dbReference type="PANTHER" id="PTHR21428">
    <property type="entry name" value="MEDIATOR OF RNA POLYMERASE II TRANSCRIPTION SUBUNIT 7"/>
    <property type="match status" value="1"/>
</dbReference>
<evidence type="ECO:0000256" key="10">
    <source>
        <dbReference type="RuleBase" id="RU364060"/>
    </source>
</evidence>
<dbReference type="PANTHER" id="PTHR21428:SF11">
    <property type="entry name" value="MEDIATOR OF RNA POLYMERASE II TRANSCRIPTION SUBUNIT 7"/>
    <property type="match status" value="1"/>
</dbReference>
<keyword evidence="5 10" id="KW-0805">Transcription regulation</keyword>
<accession>A0ABR4PE92</accession>
<dbReference type="InterPro" id="IPR044888">
    <property type="entry name" value="Mediatior_Med7_sf"/>
</dbReference>
<keyword evidence="13" id="KW-1185">Reference proteome</keyword>
<comment type="caution">
    <text evidence="12">The sequence shown here is derived from an EMBL/GenBank/DDBJ whole genome shotgun (WGS) entry which is preliminary data.</text>
</comment>
<dbReference type="Gene3D" id="6.10.140.1520">
    <property type="match status" value="1"/>
</dbReference>
<evidence type="ECO:0000313" key="13">
    <source>
        <dbReference type="Proteomes" id="UP001629113"/>
    </source>
</evidence>
<evidence type="ECO:0000256" key="3">
    <source>
        <dbReference type="ARBA" id="ARBA00011837"/>
    </source>
</evidence>
<evidence type="ECO:0000256" key="2">
    <source>
        <dbReference type="ARBA" id="ARBA00009994"/>
    </source>
</evidence>
<protein>
    <recommendedName>
        <fullName evidence="4 10">Mediator of RNA polymerase II transcription subunit 7</fullName>
    </recommendedName>
</protein>
<organism evidence="12 13">
    <name type="scientific">Phlyctema vagabunda</name>
    <dbReference type="NCBI Taxonomy" id="108571"/>
    <lineage>
        <taxon>Eukaryota</taxon>
        <taxon>Fungi</taxon>
        <taxon>Dikarya</taxon>
        <taxon>Ascomycota</taxon>
        <taxon>Pezizomycotina</taxon>
        <taxon>Leotiomycetes</taxon>
        <taxon>Helotiales</taxon>
        <taxon>Dermateaceae</taxon>
        <taxon>Phlyctema</taxon>
    </lineage>
</organism>
<reference evidence="12 13" key="1">
    <citation type="submission" date="2024-06" db="EMBL/GenBank/DDBJ databases">
        <title>Complete genome of Phlyctema vagabunda strain 19-DSS-EL-015.</title>
        <authorList>
            <person name="Fiorenzani C."/>
        </authorList>
    </citation>
    <scope>NUCLEOTIDE SEQUENCE [LARGE SCALE GENOMIC DNA]</scope>
    <source>
        <strain evidence="12 13">19-DSS-EL-015</strain>
    </source>
</reference>
<dbReference type="Pfam" id="PF05983">
    <property type="entry name" value="Med7"/>
    <property type="match status" value="1"/>
</dbReference>
<dbReference type="InterPro" id="IPR037212">
    <property type="entry name" value="Med7/Med21-like"/>
</dbReference>
<name>A0ABR4PE92_9HELO</name>
<dbReference type="Gene3D" id="6.10.140.200">
    <property type="match status" value="1"/>
</dbReference>
<comment type="function">
    <text evidence="9">Component of the Mediator complex, a coactivator involved in the regulated transcription of nearly all RNA polymerase II-dependent genes. Mediator functions as a bridge to convey information from gene-specific regulatory proteins to the basal RNA polymerase II transcription machinery. Mediator is recruited to promoters by direct interactions with regulatory proteins and serves as a scaffold for the assembly of a functional preinitiation complex with RNA polymerase II and the general transcription factors.</text>
</comment>
<keyword evidence="8 10" id="KW-0539">Nucleus</keyword>
<evidence type="ECO:0000313" key="12">
    <source>
        <dbReference type="EMBL" id="KAL3421646.1"/>
    </source>
</evidence>
<evidence type="ECO:0000256" key="5">
    <source>
        <dbReference type="ARBA" id="ARBA00023015"/>
    </source>
</evidence>
<evidence type="ECO:0000256" key="11">
    <source>
        <dbReference type="SAM" id="MobiDB-lite"/>
    </source>
</evidence>
<dbReference type="EMBL" id="JBFCZG010000005">
    <property type="protein sequence ID" value="KAL3421646.1"/>
    <property type="molecule type" value="Genomic_DNA"/>
</dbReference>
<dbReference type="Proteomes" id="UP001629113">
    <property type="component" value="Unassembled WGS sequence"/>
</dbReference>
<proteinExistence type="inferred from homology"/>
<keyword evidence="7 10" id="KW-0804">Transcription</keyword>
<evidence type="ECO:0000256" key="1">
    <source>
        <dbReference type="ARBA" id="ARBA00004123"/>
    </source>
</evidence>
<evidence type="ECO:0000256" key="4">
    <source>
        <dbReference type="ARBA" id="ARBA00020631"/>
    </source>
</evidence>